<evidence type="ECO:0000313" key="1">
    <source>
        <dbReference type="EMBL" id="KAK7339797.1"/>
    </source>
</evidence>
<evidence type="ECO:0000313" key="2">
    <source>
        <dbReference type="Proteomes" id="UP001367508"/>
    </source>
</evidence>
<gene>
    <name evidence="1" type="ORF">VNO77_20482</name>
</gene>
<dbReference type="AlphaFoldDB" id="A0AAN9QLG7"/>
<keyword evidence="2" id="KW-1185">Reference proteome</keyword>
<sequence>MQGELCWQPIIFYRSNQYQYLMHIAMGNGQLHYLQRKKSFLLPGSLVYPQKAFVLRLRLRLLFFITCNRYTDATAIVNDVGGCGMLSTPPILVS</sequence>
<dbReference type="Proteomes" id="UP001367508">
    <property type="component" value="Unassembled WGS sequence"/>
</dbReference>
<proteinExistence type="predicted"/>
<protein>
    <submittedName>
        <fullName evidence="1">Uncharacterized protein</fullName>
    </submittedName>
</protein>
<organism evidence="1 2">
    <name type="scientific">Canavalia gladiata</name>
    <name type="common">Sword bean</name>
    <name type="synonym">Dolichos gladiatus</name>
    <dbReference type="NCBI Taxonomy" id="3824"/>
    <lineage>
        <taxon>Eukaryota</taxon>
        <taxon>Viridiplantae</taxon>
        <taxon>Streptophyta</taxon>
        <taxon>Embryophyta</taxon>
        <taxon>Tracheophyta</taxon>
        <taxon>Spermatophyta</taxon>
        <taxon>Magnoliopsida</taxon>
        <taxon>eudicotyledons</taxon>
        <taxon>Gunneridae</taxon>
        <taxon>Pentapetalae</taxon>
        <taxon>rosids</taxon>
        <taxon>fabids</taxon>
        <taxon>Fabales</taxon>
        <taxon>Fabaceae</taxon>
        <taxon>Papilionoideae</taxon>
        <taxon>50 kb inversion clade</taxon>
        <taxon>NPAAA clade</taxon>
        <taxon>indigoferoid/millettioid clade</taxon>
        <taxon>Phaseoleae</taxon>
        <taxon>Canavalia</taxon>
    </lineage>
</organism>
<reference evidence="1 2" key="1">
    <citation type="submission" date="2024-01" db="EMBL/GenBank/DDBJ databases">
        <title>The genomes of 5 underutilized Papilionoideae crops provide insights into root nodulation and disease resistanc.</title>
        <authorList>
            <person name="Jiang F."/>
        </authorList>
    </citation>
    <scope>NUCLEOTIDE SEQUENCE [LARGE SCALE GENOMIC DNA]</scope>
    <source>
        <strain evidence="1">LVBAO_FW01</strain>
        <tissue evidence="1">Leaves</tissue>
    </source>
</reference>
<name>A0AAN9QLG7_CANGL</name>
<dbReference type="EMBL" id="JAYMYQ010000004">
    <property type="protein sequence ID" value="KAK7339797.1"/>
    <property type="molecule type" value="Genomic_DNA"/>
</dbReference>
<accession>A0AAN9QLG7</accession>
<comment type="caution">
    <text evidence="1">The sequence shown here is derived from an EMBL/GenBank/DDBJ whole genome shotgun (WGS) entry which is preliminary data.</text>
</comment>